<evidence type="ECO:0000313" key="2">
    <source>
        <dbReference type="EMBL" id="KAL3312105.1"/>
    </source>
</evidence>
<name>A0ABD2PXF1_9PLAT</name>
<dbReference type="EMBL" id="JBJKFK010001853">
    <property type="protein sequence ID" value="KAL3312105.1"/>
    <property type="molecule type" value="Genomic_DNA"/>
</dbReference>
<dbReference type="AlphaFoldDB" id="A0ABD2PXF1"/>
<feature type="transmembrane region" description="Helical" evidence="1">
    <location>
        <begin position="143"/>
        <end position="164"/>
    </location>
</feature>
<organism evidence="2 3">
    <name type="scientific">Cichlidogyrus casuarinus</name>
    <dbReference type="NCBI Taxonomy" id="1844966"/>
    <lineage>
        <taxon>Eukaryota</taxon>
        <taxon>Metazoa</taxon>
        <taxon>Spiralia</taxon>
        <taxon>Lophotrochozoa</taxon>
        <taxon>Platyhelminthes</taxon>
        <taxon>Monogenea</taxon>
        <taxon>Monopisthocotylea</taxon>
        <taxon>Dactylogyridea</taxon>
        <taxon>Ancyrocephalidae</taxon>
        <taxon>Cichlidogyrus</taxon>
    </lineage>
</organism>
<gene>
    <name evidence="2" type="ORF">Ciccas_009306</name>
</gene>
<keyword evidence="3" id="KW-1185">Reference proteome</keyword>
<protein>
    <submittedName>
        <fullName evidence="2">Uncharacterized protein</fullName>
    </submittedName>
</protein>
<dbReference type="Proteomes" id="UP001626550">
    <property type="component" value="Unassembled WGS sequence"/>
</dbReference>
<evidence type="ECO:0000256" key="1">
    <source>
        <dbReference type="SAM" id="Phobius"/>
    </source>
</evidence>
<keyword evidence="1" id="KW-0472">Membrane</keyword>
<proteinExistence type="predicted"/>
<sequence>MECDFRNLWPVMKSTFSGTWNMYWEFENEQRREKLDPFQLQNGATSQVSIDAVKSVLQDAQKQNKLLQPLTGLENYASPWDVRFKKLIGVNEDYIGTYTCRLKHVPMTGDKEMLFIVSRYVIAVSEDFTILVRVLRWSKEHRVFIISLAAVIAVLSIICFVYFMRSAQRAAREDLFNKAK</sequence>
<accession>A0ABD2PXF1</accession>
<evidence type="ECO:0000313" key="3">
    <source>
        <dbReference type="Proteomes" id="UP001626550"/>
    </source>
</evidence>
<comment type="caution">
    <text evidence="2">The sequence shown here is derived from an EMBL/GenBank/DDBJ whole genome shotgun (WGS) entry which is preliminary data.</text>
</comment>
<reference evidence="2 3" key="1">
    <citation type="submission" date="2024-11" db="EMBL/GenBank/DDBJ databases">
        <title>Adaptive evolution of stress response genes in parasites aligns with host niche diversity.</title>
        <authorList>
            <person name="Hahn C."/>
            <person name="Resl P."/>
        </authorList>
    </citation>
    <scope>NUCLEOTIDE SEQUENCE [LARGE SCALE GENOMIC DNA]</scope>
    <source>
        <strain evidence="2">EGGRZ-B1_66</strain>
        <tissue evidence="2">Body</tissue>
    </source>
</reference>
<keyword evidence="1" id="KW-0812">Transmembrane</keyword>
<keyword evidence="1" id="KW-1133">Transmembrane helix</keyword>